<evidence type="ECO:0000256" key="1">
    <source>
        <dbReference type="ARBA" id="ARBA00004496"/>
    </source>
</evidence>
<protein>
    <recommendedName>
        <fullName evidence="8">RHO protein GDP dissociation inhibitor</fullName>
    </recommendedName>
</protein>
<reference evidence="6 7" key="1">
    <citation type="submission" date="2023-08" db="EMBL/GenBank/DDBJ databases">
        <title>A Necator americanus chromosomal reference genome.</title>
        <authorList>
            <person name="Ilik V."/>
            <person name="Petrzelkova K.J."/>
            <person name="Pardy F."/>
            <person name="Fuh T."/>
            <person name="Niatou-Singa F.S."/>
            <person name="Gouil Q."/>
            <person name="Baker L."/>
            <person name="Ritchie M.E."/>
            <person name="Jex A.R."/>
            <person name="Gazzola D."/>
            <person name="Li H."/>
            <person name="Toshio Fujiwara R."/>
            <person name="Zhan B."/>
            <person name="Aroian R.V."/>
            <person name="Pafco B."/>
            <person name="Schwarz E.M."/>
        </authorList>
    </citation>
    <scope>NUCLEOTIDE SEQUENCE [LARGE SCALE GENOMIC DNA]</scope>
    <source>
        <strain evidence="6 7">Aroian</strain>
        <tissue evidence="6">Whole animal</tissue>
    </source>
</reference>
<keyword evidence="7" id="KW-1185">Reference proteome</keyword>
<dbReference type="Gene3D" id="2.70.50.30">
    <property type="entry name" value="Coagulation Factor XIII, subunit A, domain 1"/>
    <property type="match status" value="1"/>
</dbReference>
<comment type="caution">
    <text evidence="6">The sequence shown here is derived from an EMBL/GenBank/DDBJ whole genome shotgun (WGS) entry which is preliminary data.</text>
</comment>
<keyword evidence="4" id="KW-0175">Coiled coil</keyword>
<dbReference type="InterPro" id="IPR024792">
    <property type="entry name" value="RhoGDI_dom_sf"/>
</dbReference>
<dbReference type="SUPFAM" id="SSF81296">
    <property type="entry name" value="E set domains"/>
    <property type="match status" value="1"/>
</dbReference>
<feature type="coiled-coil region" evidence="4">
    <location>
        <begin position="210"/>
        <end position="237"/>
    </location>
</feature>
<dbReference type="PANTHER" id="PTHR10980">
    <property type="entry name" value="RHO GDP-DISSOCIATION INHIBITOR"/>
    <property type="match status" value="1"/>
</dbReference>
<sequence>MLRLETLLHSKRTRSTGRMIRLCDASLHTCQSETQTFMVDNTQETSAASVDHTQIGTKSDEISSTTRSSDVLLQESRENLLTDEEALLEETIREVRGLRPKLMEFMDMFGEQQKQIQYLKEENANIEGNLAEIISVQSTRSVDSLSVYRNNNVKATNKKLRSFAKAIKDLTAQETAVSDTKRICKKNILDNARNELSQAQSIFLGLEDIYQEEQMRLSFYQERNENLRERLLMVQKRNASRAMSGDAPSIPGSSPSAEPKCSVADYCDNRIVANSLTFLLANREPQTVKADSAGDLPDVTFCVKEKEQYRLRFDFFTTNNVKSLQYIHKVSRFRVNVSKKVSTVESYTGQENLHSFVLPPETAPEGLFHRGKYRIKSQVVDENGDELITWRWTLKIIKSY</sequence>
<evidence type="ECO:0000313" key="6">
    <source>
        <dbReference type="EMBL" id="KAK6758455.1"/>
    </source>
</evidence>
<evidence type="ECO:0008006" key="8">
    <source>
        <dbReference type="Google" id="ProtNLM"/>
    </source>
</evidence>
<dbReference type="InterPro" id="IPR014756">
    <property type="entry name" value="Ig_E-set"/>
</dbReference>
<keyword evidence="3" id="KW-0963">Cytoplasm</keyword>
<evidence type="ECO:0000256" key="4">
    <source>
        <dbReference type="SAM" id="Coils"/>
    </source>
</evidence>
<evidence type="ECO:0000256" key="5">
    <source>
        <dbReference type="SAM" id="MobiDB-lite"/>
    </source>
</evidence>
<evidence type="ECO:0000313" key="7">
    <source>
        <dbReference type="Proteomes" id="UP001303046"/>
    </source>
</evidence>
<comment type="subcellular location">
    <subcellularLocation>
        <location evidence="1">Cytoplasm</location>
    </subcellularLocation>
</comment>
<dbReference type="Proteomes" id="UP001303046">
    <property type="component" value="Unassembled WGS sequence"/>
</dbReference>
<dbReference type="InterPro" id="IPR000406">
    <property type="entry name" value="Rho_GDI"/>
</dbReference>
<evidence type="ECO:0000256" key="2">
    <source>
        <dbReference type="ARBA" id="ARBA00009758"/>
    </source>
</evidence>
<name>A0ABR1E781_NECAM</name>
<gene>
    <name evidence="6" type="primary">Necator_chrV.g20753</name>
    <name evidence="6" type="ORF">RB195_015960</name>
</gene>
<dbReference type="EMBL" id="JAVFWL010000005">
    <property type="protein sequence ID" value="KAK6758455.1"/>
    <property type="molecule type" value="Genomic_DNA"/>
</dbReference>
<dbReference type="Pfam" id="PF02115">
    <property type="entry name" value="Rho_GDI"/>
    <property type="match status" value="1"/>
</dbReference>
<feature type="region of interest" description="Disordered" evidence="5">
    <location>
        <begin position="45"/>
        <end position="69"/>
    </location>
</feature>
<organism evidence="6 7">
    <name type="scientific">Necator americanus</name>
    <name type="common">Human hookworm</name>
    <dbReference type="NCBI Taxonomy" id="51031"/>
    <lineage>
        <taxon>Eukaryota</taxon>
        <taxon>Metazoa</taxon>
        <taxon>Ecdysozoa</taxon>
        <taxon>Nematoda</taxon>
        <taxon>Chromadorea</taxon>
        <taxon>Rhabditida</taxon>
        <taxon>Rhabditina</taxon>
        <taxon>Rhabditomorpha</taxon>
        <taxon>Strongyloidea</taxon>
        <taxon>Ancylostomatidae</taxon>
        <taxon>Bunostominae</taxon>
        <taxon>Necator</taxon>
    </lineage>
</organism>
<proteinExistence type="inferred from homology"/>
<dbReference type="PANTHER" id="PTHR10980:SF3">
    <property type="entry name" value="LD16419P"/>
    <property type="match status" value="1"/>
</dbReference>
<accession>A0ABR1E781</accession>
<evidence type="ECO:0000256" key="3">
    <source>
        <dbReference type="ARBA" id="ARBA00022490"/>
    </source>
</evidence>
<comment type="similarity">
    <text evidence="2">Belongs to the Rho GDI family.</text>
</comment>